<dbReference type="eggNOG" id="ENOG5033J97">
    <property type="taxonomic scope" value="Bacteria"/>
</dbReference>
<keyword evidence="2" id="KW-1185">Reference proteome</keyword>
<dbReference type="InterPro" id="IPR036806">
    <property type="entry name" value="YozE_SAM-like_sf"/>
</dbReference>
<evidence type="ECO:0000313" key="2">
    <source>
        <dbReference type="Proteomes" id="UP000005019"/>
    </source>
</evidence>
<evidence type="ECO:0000313" key="1">
    <source>
        <dbReference type="EMBL" id="EGK70652.1"/>
    </source>
</evidence>
<proteinExistence type="predicted"/>
<sequence length="173" mass="19511">MRLPCTPGKCFVSADCVVARRNEPRHVGRGPAWASYALAYDLFRFVSCPLFRDKRFPVGASTRREVEDYLSRYGDHVISAVHEAWREYQEPPMKTLAQALAEKLGISASEAEGLVDAEPQELTGNSGEMTYSYLFDFTNHASPRLRAKLLQKHGSLQLEVVPSFFETVRDQVV</sequence>
<organism evidence="1 2">
    <name type="scientific">Methyloversatilis universalis (strain ATCC BAA-1314 / DSM 25237 / JCM 13912 / CCUG 52030 / FAM5)</name>
    <dbReference type="NCBI Taxonomy" id="1000565"/>
    <lineage>
        <taxon>Bacteria</taxon>
        <taxon>Pseudomonadati</taxon>
        <taxon>Pseudomonadota</taxon>
        <taxon>Betaproteobacteria</taxon>
        <taxon>Nitrosomonadales</taxon>
        <taxon>Sterolibacteriaceae</taxon>
        <taxon>Methyloversatilis</taxon>
    </lineage>
</organism>
<dbReference type="AlphaFoldDB" id="F5RFN8"/>
<accession>F5RFN8</accession>
<dbReference type="Gene3D" id="1.10.150.260">
    <property type="entry name" value="YozE SAM-like"/>
    <property type="match status" value="1"/>
</dbReference>
<gene>
    <name evidence="1" type="ORF">METUNv1_03122</name>
</gene>
<comment type="caution">
    <text evidence="1">The sequence shown here is derived from an EMBL/GenBank/DDBJ whole genome shotgun (WGS) entry which is preliminary data.</text>
</comment>
<name>F5RFN8_METUF</name>
<dbReference type="Proteomes" id="UP000005019">
    <property type="component" value="Unassembled WGS sequence"/>
</dbReference>
<reference evidence="1 2" key="1">
    <citation type="journal article" date="2011" name="J. Bacteriol.">
        <title>Genome sequence of Methyloversatilis universalis FAM5T, a methylotrophic representative of the order Rhodocyclales.</title>
        <authorList>
            <person name="Kittichotirat W."/>
            <person name="Good N.M."/>
            <person name="Hall R."/>
            <person name="Bringel F."/>
            <person name="Lajus A."/>
            <person name="Medigue C."/>
            <person name="Smalley N.E."/>
            <person name="Beck D."/>
            <person name="Bumgarner R."/>
            <person name="Vuilleumier S."/>
            <person name="Kalyuzhnaya M.G."/>
        </authorList>
    </citation>
    <scope>NUCLEOTIDE SEQUENCE [LARGE SCALE GENOMIC DNA]</scope>
    <source>
        <strain evidence="2">ATCC BAA-1314 / JCM 13912 / FAM5</strain>
    </source>
</reference>
<protein>
    <submittedName>
        <fullName evidence="1">Uncharacterized protein</fullName>
    </submittedName>
</protein>
<dbReference type="STRING" id="1000565.METUNv1_03122"/>
<dbReference type="EMBL" id="AFHG01000054">
    <property type="protein sequence ID" value="EGK70652.1"/>
    <property type="molecule type" value="Genomic_DNA"/>
</dbReference>